<evidence type="ECO:0000313" key="3">
    <source>
        <dbReference type="Proteomes" id="UP000683493"/>
    </source>
</evidence>
<reference evidence="2 3" key="1">
    <citation type="submission" date="2021-06" db="EMBL/GenBank/DDBJ databases">
        <title>Gemonas diversity in paddy soil.</title>
        <authorList>
            <person name="Liu G."/>
        </authorList>
    </citation>
    <scope>NUCLEOTIDE SEQUENCE [LARGE SCALE GENOMIC DNA]</scope>
    <source>
        <strain evidence="2 3">RG29</strain>
    </source>
</reference>
<organism evidence="2 3">
    <name type="scientific">Geomonas diazotrophica</name>
    <dbReference type="NCBI Taxonomy" id="2843197"/>
    <lineage>
        <taxon>Bacteria</taxon>
        <taxon>Pseudomonadati</taxon>
        <taxon>Thermodesulfobacteriota</taxon>
        <taxon>Desulfuromonadia</taxon>
        <taxon>Geobacterales</taxon>
        <taxon>Geobacteraceae</taxon>
        <taxon>Geomonas</taxon>
    </lineage>
</organism>
<evidence type="ECO:0000313" key="2">
    <source>
        <dbReference type="EMBL" id="QWV95963.1"/>
    </source>
</evidence>
<name>A0ABX8JC07_9BACT</name>
<protein>
    <submittedName>
        <fullName evidence="2">Glycosyltransferase</fullName>
        <ecNumber evidence="2">2.4.-.-</ecNumber>
    </submittedName>
</protein>
<keyword evidence="2" id="KW-0328">Glycosyltransferase</keyword>
<keyword evidence="3" id="KW-1185">Reference proteome</keyword>
<dbReference type="EMBL" id="CP076724">
    <property type="protein sequence ID" value="QWV95963.1"/>
    <property type="molecule type" value="Genomic_DNA"/>
</dbReference>
<dbReference type="PANTHER" id="PTHR45871:SF1">
    <property type="entry name" value="PHOSPHATIDYLINOSITOL N-ACETYLGLUCOSAMINYLTRANSFERASE SUBUNIT A"/>
    <property type="match status" value="1"/>
</dbReference>
<gene>
    <name evidence="2" type="ORF">KP005_11260</name>
</gene>
<sequence>MPVIYLPFYDRPIITHLATMLSLCCLLLRVTGKKSVLIYYNYTIHFCFGLMLTRLMGRRCLIDIEDGYRPDDRNIRNLPNYLLLWIYNRLCNGGAMLASTGLRQQTSSDHTYVCYGVSQPTKVEKDWNQEPLQVLLGGSLLPDTGAELLVEALRLLKSRHSDDAGKLSFVVTGFGECAEQFQQLAAGEMSDLLTFHGAVTDWEYSSILQQSHIGLCLKLPCSSMGTTTFPSKTVELVSNGLLLVSTKVSDVPVVFSEDTAVLLREATAECLVSELLALTRDAERCRRIAEEGQNRVASLLAPAKVADDLLKFWQASGQLPGQPLRDF</sequence>
<dbReference type="Proteomes" id="UP000683493">
    <property type="component" value="Chromosome"/>
</dbReference>
<keyword evidence="1" id="KW-0812">Transmembrane</keyword>
<feature type="transmembrane region" description="Helical" evidence="1">
    <location>
        <begin position="12"/>
        <end position="30"/>
    </location>
</feature>
<feature type="transmembrane region" description="Helical" evidence="1">
    <location>
        <begin position="37"/>
        <end position="56"/>
    </location>
</feature>
<evidence type="ECO:0000256" key="1">
    <source>
        <dbReference type="SAM" id="Phobius"/>
    </source>
</evidence>
<dbReference type="EC" id="2.4.-.-" evidence="2"/>
<accession>A0ABX8JC07</accession>
<dbReference type="Pfam" id="PF13692">
    <property type="entry name" value="Glyco_trans_1_4"/>
    <property type="match status" value="1"/>
</dbReference>
<keyword evidence="1" id="KW-0472">Membrane</keyword>
<proteinExistence type="predicted"/>
<keyword evidence="1" id="KW-1133">Transmembrane helix</keyword>
<dbReference type="GO" id="GO:0016757">
    <property type="term" value="F:glycosyltransferase activity"/>
    <property type="evidence" value="ECO:0007669"/>
    <property type="project" value="UniProtKB-KW"/>
</dbReference>
<dbReference type="PANTHER" id="PTHR45871">
    <property type="entry name" value="N-ACETYLGLUCOSAMINYL-PHOSPHATIDYLINOSITOL BIOSYNTHETIC PROTEIN"/>
    <property type="match status" value="1"/>
</dbReference>
<keyword evidence="2" id="KW-0808">Transferase</keyword>